<evidence type="ECO:0000256" key="1">
    <source>
        <dbReference type="SAM" id="Coils"/>
    </source>
</evidence>
<feature type="non-terminal residue" evidence="4">
    <location>
        <position position="1"/>
    </location>
</feature>
<feature type="coiled-coil region" evidence="1">
    <location>
        <begin position="95"/>
        <end position="218"/>
    </location>
</feature>
<dbReference type="SMART" id="SM00034">
    <property type="entry name" value="CLECT"/>
    <property type="match status" value="1"/>
</dbReference>
<evidence type="ECO:0000313" key="5">
    <source>
        <dbReference type="Proteomes" id="UP001642464"/>
    </source>
</evidence>
<proteinExistence type="predicted"/>
<evidence type="ECO:0000313" key="4">
    <source>
        <dbReference type="EMBL" id="CAK9110231.1"/>
    </source>
</evidence>
<protein>
    <submittedName>
        <fullName evidence="4">C-type lectin domain family 10 member A (MMGL) (Macrophage asialoglycoprotein-binding protein 1) (M-ASGP-BP-1) (Macrophage galactose/N-acetylgalactosamine-specific lectin)</fullName>
    </submittedName>
</protein>
<dbReference type="PANTHER" id="PTHR22803">
    <property type="entry name" value="MANNOSE, PHOSPHOLIPASE, LECTIN RECEPTOR RELATED"/>
    <property type="match status" value="1"/>
</dbReference>
<evidence type="ECO:0000259" key="3">
    <source>
        <dbReference type="PROSITE" id="PS50041"/>
    </source>
</evidence>
<dbReference type="Pfam" id="PF00059">
    <property type="entry name" value="Lectin_C"/>
    <property type="match status" value="1"/>
</dbReference>
<name>A0ABP0SCY2_9DINO</name>
<feature type="compositionally biased region" description="Acidic residues" evidence="2">
    <location>
        <begin position="518"/>
        <end position="529"/>
    </location>
</feature>
<dbReference type="InterPro" id="IPR016186">
    <property type="entry name" value="C-type_lectin-like/link_sf"/>
</dbReference>
<accession>A0ABP0SCY2</accession>
<comment type="caution">
    <text evidence="4">The sequence shown here is derived from an EMBL/GenBank/DDBJ whole genome shotgun (WGS) entry which is preliminary data.</text>
</comment>
<keyword evidence="1" id="KW-0175">Coiled coil</keyword>
<keyword evidence="5" id="KW-1185">Reference proteome</keyword>
<evidence type="ECO:0000256" key="2">
    <source>
        <dbReference type="SAM" id="MobiDB-lite"/>
    </source>
</evidence>
<dbReference type="Proteomes" id="UP001642464">
    <property type="component" value="Unassembled WGS sequence"/>
</dbReference>
<dbReference type="EMBL" id="CAXAMM010043478">
    <property type="protein sequence ID" value="CAK9110231.1"/>
    <property type="molecule type" value="Genomic_DNA"/>
</dbReference>
<reference evidence="4 5" key="1">
    <citation type="submission" date="2024-02" db="EMBL/GenBank/DDBJ databases">
        <authorList>
            <person name="Chen Y."/>
            <person name="Shah S."/>
            <person name="Dougan E. K."/>
            <person name="Thang M."/>
            <person name="Chan C."/>
        </authorList>
    </citation>
    <scope>NUCLEOTIDE SEQUENCE [LARGE SCALE GENOMIC DNA]</scope>
</reference>
<dbReference type="PROSITE" id="PS50041">
    <property type="entry name" value="C_TYPE_LECTIN_2"/>
    <property type="match status" value="1"/>
</dbReference>
<feature type="compositionally biased region" description="Pro residues" evidence="2">
    <location>
        <begin position="419"/>
        <end position="442"/>
    </location>
</feature>
<dbReference type="InterPro" id="IPR001304">
    <property type="entry name" value="C-type_lectin-like"/>
</dbReference>
<feature type="region of interest" description="Disordered" evidence="2">
    <location>
        <begin position="400"/>
        <end position="529"/>
    </location>
</feature>
<dbReference type="InterPro" id="IPR050111">
    <property type="entry name" value="C-type_lectin/snaclec_domain"/>
</dbReference>
<dbReference type="CDD" id="cd00037">
    <property type="entry name" value="CLECT"/>
    <property type="match status" value="1"/>
</dbReference>
<gene>
    <name evidence="4" type="ORF">SCF082_LOCUS51210</name>
</gene>
<dbReference type="InterPro" id="IPR016187">
    <property type="entry name" value="CTDL_fold"/>
</dbReference>
<feature type="domain" description="C-type lectin" evidence="3">
    <location>
        <begin position="257"/>
        <end position="394"/>
    </location>
</feature>
<dbReference type="SUPFAM" id="SSF56436">
    <property type="entry name" value="C-type lectin-like"/>
    <property type="match status" value="1"/>
</dbReference>
<sequence>LEGWSAPPLNSGIAEVLASSCREVPAALPSELRCPEAAILRLAPGSKLRQCRSTSCCWRWVASKLLDECLSASGRETEMRRVLEEELGDSILEEYITLESEHEALQGRLQEERQELGVERALRSGLEEQLAELRAELKEANQRAGKMDAAARLAIAGKQREEALVKELRDELERQAKNSPEALRRRTAQAEAEVERVRMESEKMVEKYKKEMLEEREQKTKYFIKLKELQAMEALIAKKNAKKLMAAAVCPDDWIRFEHICLQVFEGPANWDEAKKQCENRGAHLASVHSKAENDQYIFACGNVRPYHQGCWLGGTDRNQPRRQWIWVDGTAFQWSRWFDHGGGNVEPNNDFCTDHRHCTYGHTADCNVLEVSKPFRGHWLDTFCTDRQKFICKVNDTSARSNDEDADAVPSTDRPPERLAPPPPPTPPPIASPSPLPPMPTPSWQSSEASRVDSDAANSNAETEKSLGPSRLEPTRADLPSTNSAPLEELVQTASQALQGAEDRETTEPPEQLAVTGEEEDLADEIYQ</sequence>
<organism evidence="4 5">
    <name type="scientific">Durusdinium trenchii</name>
    <dbReference type="NCBI Taxonomy" id="1381693"/>
    <lineage>
        <taxon>Eukaryota</taxon>
        <taxon>Sar</taxon>
        <taxon>Alveolata</taxon>
        <taxon>Dinophyceae</taxon>
        <taxon>Suessiales</taxon>
        <taxon>Symbiodiniaceae</taxon>
        <taxon>Durusdinium</taxon>
    </lineage>
</organism>
<dbReference type="Gene3D" id="3.10.100.10">
    <property type="entry name" value="Mannose-Binding Protein A, subunit A"/>
    <property type="match status" value="1"/>
</dbReference>